<protein>
    <submittedName>
        <fullName evidence="2">Uncharacterized protein</fullName>
    </submittedName>
</protein>
<proteinExistence type="predicted"/>
<feature type="transmembrane region" description="Helical" evidence="1">
    <location>
        <begin position="6"/>
        <end position="30"/>
    </location>
</feature>
<evidence type="ECO:0000256" key="1">
    <source>
        <dbReference type="SAM" id="Phobius"/>
    </source>
</evidence>
<comment type="caution">
    <text evidence="2">The sequence shown here is derived from an EMBL/GenBank/DDBJ whole genome shotgun (WGS) entry which is preliminary data.</text>
</comment>
<dbReference type="Proteomes" id="UP000295515">
    <property type="component" value="Unassembled WGS sequence"/>
</dbReference>
<reference evidence="2 3" key="1">
    <citation type="submission" date="2019-03" db="EMBL/GenBank/DDBJ databases">
        <title>Genomic Encyclopedia of Type Strains, Phase IV (KMG-IV): sequencing the most valuable type-strain genomes for metagenomic binning, comparative biology and taxonomic classification.</title>
        <authorList>
            <person name="Goeker M."/>
        </authorList>
    </citation>
    <scope>NUCLEOTIDE SEQUENCE [LARGE SCALE GENOMIC DNA]</scope>
    <source>
        <strain evidence="2 3">DSM 29487</strain>
    </source>
</reference>
<accession>A0A4R3YRC1</accession>
<keyword evidence="1" id="KW-0472">Membrane</keyword>
<name>A0A4R3YRC1_9FIRM</name>
<keyword evidence="1" id="KW-0812">Transmembrane</keyword>
<dbReference type="EMBL" id="SMCQ01000017">
    <property type="protein sequence ID" value="TCV95397.1"/>
    <property type="molecule type" value="Genomic_DNA"/>
</dbReference>
<evidence type="ECO:0000313" key="2">
    <source>
        <dbReference type="EMBL" id="TCV95397.1"/>
    </source>
</evidence>
<gene>
    <name evidence="2" type="ORF">EDD60_11758</name>
</gene>
<sequence>MSADTLATLVGNIAKLCILVIAAIAVIYFFKNR</sequence>
<keyword evidence="1" id="KW-1133">Transmembrane helix</keyword>
<organism evidence="2 3">
    <name type="scientific">Longibaculum muris</name>
    <dbReference type="NCBI Taxonomy" id="1796628"/>
    <lineage>
        <taxon>Bacteria</taxon>
        <taxon>Bacillati</taxon>
        <taxon>Bacillota</taxon>
        <taxon>Erysipelotrichia</taxon>
        <taxon>Erysipelotrichales</taxon>
        <taxon>Coprobacillaceae</taxon>
        <taxon>Longibaculum</taxon>
    </lineage>
</organism>
<keyword evidence="3" id="KW-1185">Reference proteome</keyword>
<evidence type="ECO:0000313" key="3">
    <source>
        <dbReference type="Proteomes" id="UP000295515"/>
    </source>
</evidence>
<dbReference type="AlphaFoldDB" id="A0A4R3YRC1"/>